<dbReference type="AlphaFoldDB" id="A0A380GB64"/>
<feature type="domain" description="Novel toxin 21" evidence="1">
    <location>
        <begin position="2"/>
        <end position="43"/>
    </location>
</feature>
<dbReference type="EMBL" id="UHDP01000003">
    <property type="protein sequence ID" value="SUM47717.1"/>
    <property type="molecule type" value="Genomic_DNA"/>
</dbReference>
<sequence length="43" mass="4704">MYITPDADSHSGGAWKEASSIKKLGNKKIHSGTYDINLKRIGD</sequence>
<evidence type="ECO:0000259" key="1">
    <source>
        <dbReference type="Pfam" id="PF15526"/>
    </source>
</evidence>
<name>A0A380GB64_STAIN</name>
<proteinExistence type="predicted"/>
<dbReference type="InterPro" id="IPR038181">
    <property type="entry name" value="Ntox21_sf"/>
</dbReference>
<dbReference type="InterPro" id="IPR028190">
    <property type="entry name" value="Ntox21"/>
</dbReference>
<accession>A0A380GB64</accession>
<gene>
    <name evidence="2" type="ORF">NCTC11048_02802</name>
</gene>
<reference evidence="2 3" key="1">
    <citation type="submission" date="2018-06" db="EMBL/GenBank/DDBJ databases">
        <authorList>
            <consortium name="Pathogen Informatics"/>
            <person name="Doyle S."/>
        </authorList>
    </citation>
    <scope>NUCLEOTIDE SEQUENCE [LARGE SCALE GENOMIC DNA]</scope>
    <source>
        <strain evidence="3">NCTC 11048</strain>
    </source>
</reference>
<dbReference type="Pfam" id="PF15526">
    <property type="entry name" value="Ntox21"/>
    <property type="match status" value="1"/>
</dbReference>
<evidence type="ECO:0000313" key="2">
    <source>
        <dbReference type="EMBL" id="SUM47717.1"/>
    </source>
</evidence>
<dbReference type="Proteomes" id="UP000255549">
    <property type="component" value="Unassembled WGS sequence"/>
</dbReference>
<organism evidence="2 3">
    <name type="scientific">Staphylococcus intermedius NCTC 11048</name>
    <dbReference type="NCBI Taxonomy" id="1141106"/>
    <lineage>
        <taxon>Bacteria</taxon>
        <taxon>Bacillati</taxon>
        <taxon>Bacillota</taxon>
        <taxon>Bacilli</taxon>
        <taxon>Bacillales</taxon>
        <taxon>Staphylococcaceae</taxon>
        <taxon>Staphylococcus</taxon>
        <taxon>Staphylococcus intermedius group</taxon>
    </lineage>
</organism>
<protein>
    <submittedName>
        <fullName evidence="2">Exported protein</fullName>
    </submittedName>
</protein>
<evidence type="ECO:0000313" key="3">
    <source>
        <dbReference type="Proteomes" id="UP000255549"/>
    </source>
</evidence>
<dbReference type="OrthoDB" id="2974376at2"/>
<dbReference type="Gene3D" id="3.10.380.20">
    <property type="entry name" value="Novel toxin 21 (CdiA), C-terminal domain"/>
    <property type="match status" value="1"/>
</dbReference>
<dbReference type="CDD" id="cd20685">
    <property type="entry name" value="CdiA-CT_Ecl_RNase-like"/>
    <property type="match status" value="1"/>
</dbReference>
<keyword evidence="3" id="KW-1185">Reference proteome</keyword>
<dbReference type="STRING" id="1141106.GCA_000308095_01868"/>